<dbReference type="EMBL" id="JNFA01000019">
    <property type="protein sequence ID" value="KGL41648.1"/>
    <property type="molecule type" value="Genomic_DNA"/>
</dbReference>
<evidence type="ECO:0000313" key="16">
    <source>
        <dbReference type="EMBL" id="MBC2243808.1"/>
    </source>
</evidence>
<dbReference type="EMBL" id="JAARZA010000008">
    <property type="protein sequence ID" value="MBC2241874.1"/>
    <property type="molecule type" value="Genomic_DNA"/>
</dbReference>
<evidence type="ECO:0000313" key="24">
    <source>
        <dbReference type="Proteomes" id="UP000533953"/>
    </source>
</evidence>
<proteinExistence type="predicted"/>
<accession>A0A099WB02</accession>
<evidence type="ECO:0000313" key="28">
    <source>
        <dbReference type="Proteomes" id="UP000543005"/>
    </source>
</evidence>
<evidence type="ECO:0000313" key="33">
    <source>
        <dbReference type="Proteomes" id="UP000553016"/>
    </source>
</evidence>
<dbReference type="EMBL" id="JAARVG010000005">
    <property type="protein sequence ID" value="MBC1793206.1"/>
    <property type="molecule type" value="Genomic_DNA"/>
</dbReference>
<dbReference type="SUPFAM" id="SSF55729">
    <property type="entry name" value="Acyl-CoA N-acyltransferases (Nat)"/>
    <property type="match status" value="1"/>
</dbReference>
<evidence type="ECO:0000313" key="9">
    <source>
        <dbReference type="EMBL" id="MBC1564004.1"/>
    </source>
</evidence>
<evidence type="ECO:0000313" key="32">
    <source>
        <dbReference type="Proteomes" id="UP000550367"/>
    </source>
</evidence>
<dbReference type="InterPro" id="IPR050680">
    <property type="entry name" value="YpeA/RimI_acetyltransf"/>
</dbReference>
<dbReference type="eggNOG" id="COG0456">
    <property type="taxonomic scope" value="Bacteria"/>
</dbReference>
<evidence type="ECO:0000313" key="21">
    <source>
        <dbReference type="Proteomes" id="UP000519573"/>
    </source>
</evidence>
<dbReference type="Pfam" id="PF00583">
    <property type="entry name" value="Acetyltransf_1"/>
    <property type="match status" value="1"/>
</dbReference>
<evidence type="ECO:0000313" key="6">
    <source>
        <dbReference type="EMBL" id="MBC1331187.1"/>
    </source>
</evidence>
<dbReference type="InterPro" id="IPR000182">
    <property type="entry name" value="GNAT_dom"/>
</dbReference>
<evidence type="ECO:0000313" key="19">
    <source>
        <dbReference type="EMBL" id="MBC2372218.1"/>
    </source>
</evidence>
<evidence type="ECO:0000313" key="35">
    <source>
        <dbReference type="Proteomes" id="UP000586951"/>
    </source>
</evidence>
<dbReference type="Proteomes" id="UP000586951">
    <property type="component" value="Unassembled WGS sequence"/>
</dbReference>
<dbReference type="EMBL" id="JAARYD010000005">
    <property type="protein sequence ID" value="MBC2177082.1"/>
    <property type="molecule type" value="Genomic_DNA"/>
</dbReference>
<dbReference type="AlphaFoldDB" id="A0A099WB02"/>
<evidence type="ECO:0000313" key="25">
    <source>
        <dbReference type="Proteomes" id="UP000539064"/>
    </source>
</evidence>
<evidence type="ECO:0000313" key="7">
    <source>
        <dbReference type="EMBL" id="MBC1491331.1"/>
    </source>
</evidence>
<dbReference type="Proteomes" id="UP000529446">
    <property type="component" value="Unassembled WGS sequence"/>
</dbReference>
<evidence type="ECO:0000313" key="22">
    <source>
        <dbReference type="Proteomes" id="UP000529446"/>
    </source>
</evidence>
<dbReference type="RefSeq" id="WP_036085489.1">
    <property type="nucleotide sequence ID" value="NZ_CBCSHQ010000005.1"/>
</dbReference>
<dbReference type="EMBL" id="JAARRW010000004">
    <property type="protein sequence ID" value="MBC1562735.1"/>
    <property type="molecule type" value="Genomic_DNA"/>
</dbReference>
<dbReference type="GO" id="GO:0016747">
    <property type="term" value="F:acyltransferase activity, transferring groups other than amino-acyl groups"/>
    <property type="evidence" value="ECO:0007669"/>
    <property type="project" value="InterPro"/>
</dbReference>
<evidence type="ECO:0000256" key="1">
    <source>
        <dbReference type="ARBA" id="ARBA00022679"/>
    </source>
</evidence>
<dbReference type="InterPro" id="IPR016181">
    <property type="entry name" value="Acyl_CoA_acyltransferase"/>
</dbReference>
<evidence type="ECO:0000313" key="11">
    <source>
        <dbReference type="EMBL" id="MBC1796296.1"/>
    </source>
</evidence>
<evidence type="ECO:0000313" key="4">
    <source>
        <dbReference type="EMBL" id="KGL41648.1"/>
    </source>
</evidence>
<evidence type="ECO:0000313" key="18">
    <source>
        <dbReference type="EMBL" id="MBC2294416.1"/>
    </source>
</evidence>
<evidence type="ECO:0000256" key="2">
    <source>
        <dbReference type="ARBA" id="ARBA00023315"/>
    </source>
</evidence>
<dbReference type="EMBL" id="JAARRU010000001">
    <property type="protein sequence ID" value="MBC1564004.1"/>
    <property type="molecule type" value="Genomic_DNA"/>
</dbReference>
<sequence length="189" mass="21606">MIRQARAEDADQVAPLILIILEDMELPFLKGVNRPMMLQMIEASFVRPDYRFSKENVMVKEIDGKIAGIMVSYQGEHAENHDDSWEGLQDMFGIVNKMPLFTEQETWMGEYYLDSLVVDSAYRGQGIGKELLHAFKELAVAKNCEIIALNVEKANEGALSLYKKLGYESEYDLVLSGHDYYHMTQNVRS</sequence>
<protein>
    <submittedName>
        <fullName evidence="5">GNAT family N-acetyltransferase</fullName>
    </submittedName>
</protein>
<evidence type="ECO:0000313" key="20">
    <source>
        <dbReference type="Proteomes" id="UP000029844"/>
    </source>
</evidence>
<organism evidence="4 20">
    <name type="scientific">Listeria booriae</name>
    <dbReference type="NCBI Taxonomy" id="1552123"/>
    <lineage>
        <taxon>Bacteria</taxon>
        <taxon>Bacillati</taxon>
        <taxon>Bacillota</taxon>
        <taxon>Bacilli</taxon>
        <taxon>Bacillales</taxon>
        <taxon>Listeriaceae</taxon>
        <taxon>Listeria</taxon>
    </lineage>
</organism>
<dbReference type="Gene3D" id="3.40.630.30">
    <property type="match status" value="1"/>
</dbReference>
<dbReference type="Proteomes" id="UP000550367">
    <property type="component" value="Unassembled WGS sequence"/>
</dbReference>
<dbReference type="Proteomes" id="UP000543005">
    <property type="component" value="Unassembled WGS sequence"/>
</dbReference>
<evidence type="ECO:0000313" key="26">
    <source>
        <dbReference type="Proteomes" id="UP000541735"/>
    </source>
</evidence>
<keyword evidence="1 5" id="KW-0808">Transferase</keyword>
<evidence type="ECO:0000313" key="8">
    <source>
        <dbReference type="EMBL" id="MBC1562735.1"/>
    </source>
</evidence>
<dbReference type="Proteomes" id="UP000539064">
    <property type="component" value="Unassembled WGS sequence"/>
</dbReference>
<dbReference type="EMBL" id="JAASTX010000006">
    <property type="protein sequence ID" value="MBC1491331.1"/>
    <property type="molecule type" value="Genomic_DNA"/>
</dbReference>
<evidence type="ECO:0000313" key="12">
    <source>
        <dbReference type="EMBL" id="MBC2115620.1"/>
    </source>
</evidence>
<dbReference type="EMBL" id="JAARXI010000002">
    <property type="protein sequence ID" value="MBC2115620.1"/>
    <property type="molecule type" value="Genomic_DNA"/>
</dbReference>
<dbReference type="EMBL" id="JAAROL010000001">
    <property type="protein sequence ID" value="MBC1331187.1"/>
    <property type="molecule type" value="Genomic_DNA"/>
</dbReference>
<dbReference type="Proteomes" id="UP000519573">
    <property type="component" value="Unassembled WGS sequence"/>
</dbReference>
<comment type="caution">
    <text evidence="4">The sequence shown here is derived from an EMBL/GenBank/DDBJ whole genome shotgun (WGS) entry which is preliminary data.</text>
</comment>
<evidence type="ECO:0000313" key="31">
    <source>
        <dbReference type="Proteomes" id="UP000548082"/>
    </source>
</evidence>
<dbReference type="EMBL" id="JAAROV010000001">
    <property type="protein sequence ID" value="MBC1315946.1"/>
    <property type="molecule type" value="Genomic_DNA"/>
</dbReference>
<dbReference type="GeneID" id="58717190"/>
<dbReference type="EMBL" id="JAARMV010000002">
    <property type="protein sequence ID" value="MBC2372218.1"/>
    <property type="molecule type" value="Genomic_DNA"/>
</dbReference>
<evidence type="ECO:0000313" key="10">
    <source>
        <dbReference type="EMBL" id="MBC1793206.1"/>
    </source>
</evidence>
<evidence type="ECO:0000313" key="17">
    <source>
        <dbReference type="EMBL" id="MBC2284974.1"/>
    </source>
</evidence>
<dbReference type="Proteomes" id="UP000543379">
    <property type="component" value="Unassembled WGS sequence"/>
</dbReference>
<dbReference type="Proteomes" id="UP000029844">
    <property type="component" value="Unassembled WGS sequence"/>
</dbReference>
<evidence type="ECO:0000313" key="29">
    <source>
        <dbReference type="Proteomes" id="UP000543379"/>
    </source>
</evidence>
<dbReference type="EMBL" id="JAARZS010000030">
    <property type="protein sequence ID" value="MBC2284974.1"/>
    <property type="molecule type" value="Genomic_DNA"/>
</dbReference>
<evidence type="ECO:0000313" key="23">
    <source>
        <dbReference type="Proteomes" id="UP000532866"/>
    </source>
</evidence>
<evidence type="ECO:0000313" key="13">
    <source>
        <dbReference type="EMBL" id="MBC2166065.1"/>
    </source>
</evidence>
<dbReference type="Proteomes" id="UP000548082">
    <property type="component" value="Unassembled WGS sequence"/>
</dbReference>
<dbReference type="Proteomes" id="UP000533953">
    <property type="component" value="Unassembled WGS sequence"/>
</dbReference>
<dbReference type="STRING" id="1552123.EP57_07340"/>
<dbReference type="CDD" id="cd04301">
    <property type="entry name" value="NAT_SF"/>
    <property type="match status" value="1"/>
</dbReference>
<dbReference type="Proteomes" id="UP000585696">
    <property type="component" value="Unassembled WGS sequence"/>
</dbReference>
<reference evidence="21 22" key="2">
    <citation type="submission" date="2020-03" db="EMBL/GenBank/DDBJ databases">
        <title>Soil Listeria distribution.</title>
        <authorList>
            <person name="Liao J."/>
            <person name="Wiedmann M."/>
        </authorList>
    </citation>
    <scope>NUCLEOTIDE SEQUENCE [LARGE SCALE GENOMIC DNA]</scope>
    <source>
        <strain evidence="18 28">FSL L7-0051</strain>
        <strain evidence="17 34">FSL L7-0054</strain>
        <strain evidence="15 33">FSL L7-0149</strain>
        <strain evidence="16 32">FSL L7-0153</strain>
        <strain evidence="13 21">FSL L7-0245</strain>
        <strain evidence="14 26">FSL L7-0259</strain>
        <strain evidence="12 22">FSL L7-0360</strain>
        <strain evidence="10 25">FSL L7-0978</strain>
        <strain evidence="11 31">FSL L7-0990</strain>
        <strain evidence="8 27">FSL L7-1387</strain>
        <strain evidence="9 35">FSL L7-1427</strain>
        <strain evidence="7 24">FSL L7-1547</strain>
        <strain evidence="5 29">FSL L7-1816</strain>
        <strain evidence="6 23">FSL L7-1833</strain>
        <strain evidence="19 30">FSL L7-1850</strain>
    </source>
</reference>
<keyword evidence="2" id="KW-0012">Acyltransferase</keyword>
<dbReference type="EMBL" id="JAARVD010000003">
    <property type="protein sequence ID" value="MBC1796296.1"/>
    <property type="molecule type" value="Genomic_DNA"/>
</dbReference>
<dbReference type="PANTHER" id="PTHR43420">
    <property type="entry name" value="ACETYLTRANSFERASE"/>
    <property type="match status" value="1"/>
</dbReference>
<dbReference type="Proteomes" id="UP000541735">
    <property type="component" value="Unassembled WGS sequence"/>
</dbReference>
<evidence type="ECO:0000313" key="34">
    <source>
        <dbReference type="Proteomes" id="UP000585696"/>
    </source>
</evidence>
<dbReference type="Proteomes" id="UP000541955">
    <property type="component" value="Unassembled WGS sequence"/>
</dbReference>
<dbReference type="PROSITE" id="PS51186">
    <property type="entry name" value="GNAT"/>
    <property type="match status" value="1"/>
</dbReference>
<evidence type="ECO:0000313" key="15">
    <source>
        <dbReference type="EMBL" id="MBC2241874.1"/>
    </source>
</evidence>
<dbReference type="Proteomes" id="UP000532866">
    <property type="component" value="Unassembled WGS sequence"/>
</dbReference>
<name>A0A099WB02_9LIST</name>
<evidence type="ECO:0000313" key="5">
    <source>
        <dbReference type="EMBL" id="MBC1315946.1"/>
    </source>
</evidence>
<feature type="domain" description="N-acetyltransferase" evidence="3">
    <location>
        <begin position="1"/>
        <end position="188"/>
    </location>
</feature>
<gene>
    <name evidence="4" type="ORF">EP57_07340</name>
    <name evidence="6" type="ORF">HB759_04415</name>
    <name evidence="5" type="ORF">HB811_04090</name>
    <name evidence="8" type="ORF">HB902_11685</name>
    <name evidence="9" type="ORF">HB907_01205</name>
    <name evidence="19" type="ORF">HBP98_09420</name>
    <name evidence="10" type="ORF">HCA52_07220</name>
    <name evidence="11" type="ORF">HCA55_06145</name>
    <name evidence="12" type="ORF">HCB06_03215</name>
    <name evidence="16" type="ORF">HCB25_06965</name>
    <name evidence="13" type="ORF">HCB26_05725</name>
    <name evidence="14" type="ORF">HCB27_10670</name>
    <name evidence="15" type="ORF">HCB35_15465</name>
    <name evidence="17" type="ORF">HCB69_11350</name>
    <name evidence="18" type="ORF">HCC36_14345</name>
    <name evidence="7" type="ORF">HCI99_05780</name>
</gene>
<dbReference type="Proteomes" id="UP000553016">
    <property type="component" value="Unassembled WGS sequence"/>
</dbReference>
<evidence type="ECO:0000313" key="14">
    <source>
        <dbReference type="EMBL" id="MBC2177082.1"/>
    </source>
</evidence>
<evidence type="ECO:0000313" key="30">
    <source>
        <dbReference type="Proteomes" id="UP000546244"/>
    </source>
</evidence>
<evidence type="ECO:0000313" key="27">
    <source>
        <dbReference type="Proteomes" id="UP000541955"/>
    </source>
</evidence>
<dbReference type="OrthoDB" id="5319888at2"/>
<dbReference type="Proteomes" id="UP000546244">
    <property type="component" value="Unassembled WGS sequence"/>
</dbReference>
<keyword evidence="20" id="KW-1185">Reference proteome</keyword>
<dbReference type="EMBL" id="JAARYH010000002">
    <property type="protein sequence ID" value="MBC2166065.1"/>
    <property type="molecule type" value="Genomic_DNA"/>
</dbReference>
<dbReference type="EMBL" id="JAARYY010000003">
    <property type="protein sequence ID" value="MBC2243808.1"/>
    <property type="molecule type" value="Genomic_DNA"/>
</dbReference>
<dbReference type="EMBL" id="JAARZT010000032">
    <property type="protein sequence ID" value="MBC2294416.1"/>
    <property type="molecule type" value="Genomic_DNA"/>
</dbReference>
<reference evidence="4 20" key="1">
    <citation type="submission" date="2014-05" db="EMBL/GenBank/DDBJ databases">
        <title>Novel Listeriaceae from food processing environments.</title>
        <authorList>
            <person name="den Bakker H.C."/>
        </authorList>
    </citation>
    <scope>NUCLEOTIDE SEQUENCE [LARGE SCALE GENOMIC DNA]</scope>
    <source>
        <strain evidence="4 20">FSL A5-0281</strain>
    </source>
</reference>
<evidence type="ECO:0000259" key="3">
    <source>
        <dbReference type="PROSITE" id="PS51186"/>
    </source>
</evidence>